<keyword evidence="3" id="KW-1185">Reference proteome</keyword>
<sequence length="217" mass="24692">MVMDRLGPSLSCVQKSHLDGIAMRDIINVGIQVILRLKDLHGLGIVHCNITPSNIVAMSPAFQGWGIIDFGNSRLYLEKKGHLPFLYKFASWPVGCYSSVHAHMGCTPCRRDDLESLAYVLLHLMEGTLPWLHLDALTPEHRNLWISMKSRILETEMMRKAPRAFYKFVEVIMSMEPTSDPPYESLIGFLKEMGQEYVRWHEGANELALAFEQGLTF</sequence>
<dbReference type="EMBL" id="HG001459">
    <property type="protein sequence ID" value="CDF32191.1"/>
    <property type="molecule type" value="Genomic_DNA"/>
</dbReference>
<dbReference type="KEGG" id="ccp:CHC_T00001414001"/>
<dbReference type="GeneID" id="17319569"/>
<dbReference type="Gene3D" id="1.10.510.10">
    <property type="entry name" value="Transferase(Phosphotransferase) domain 1"/>
    <property type="match status" value="1"/>
</dbReference>
<name>R7Q4B4_CHOCR</name>
<dbReference type="STRING" id="2769.R7Q4B4"/>
<proteinExistence type="predicted"/>
<dbReference type="SUPFAM" id="SSF56112">
    <property type="entry name" value="Protein kinase-like (PK-like)"/>
    <property type="match status" value="1"/>
</dbReference>
<dbReference type="AlphaFoldDB" id="R7Q4B4"/>
<organism evidence="2 3">
    <name type="scientific">Chondrus crispus</name>
    <name type="common">Carrageen Irish moss</name>
    <name type="synonym">Polymorpha crispa</name>
    <dbReference type="NCBI Taxonomy" id="2769"/>
    <lineage>
        <taxon>Eukaryota</taxon>
        <taxon>Rhodophyta</taxon>
        <taxon>Florideophyceae</taxon>
        <taxon>Rhodymeniophycidae</taxon>
        <taxon>Gigartinales</taxon>
        <taxon>Gigartinaceae</taxon>
        <taxon>Chondrus</taxon>
    </lineage>
</organism>
<dbReference type="InterPro" id="IPR000719">
    <property type="entry name" value="Prot_kinase_dom"/>
</dbReference>
<feature type="domain" description="Protein kinase" evidence="1">
    <location>
        <begin position="1"/>
        <end position="198"/>
    </location>
</feature>
<dbReference type="PANTHER" id="PTHR11909">
    <property type="entry name" value="CASEIN KINASE-RELATED"/>
    <property type="match status" value="1"/>
</dbReference>
<dbReference type="GO" id="GO:0004672">
    <property type="term" value="F:protein kinase activity"/>
    <property type="evidence" value="ECO:0007669"/>
    <property type="project" value="InterPro"/>
</dbReference>
<protein>
    <recommendedName>
        <fullName evidence="1">Protein kinase domain-containing protein</fullName>
    </recommendedName>
</protein>
<dbReference type="RefSeq" id="XP_005711856.1">
    <property type="nucleotide sequence ID" value="XM_005711799.1"/>
</dbReference>
<dbReference type="Proteomes" id="UP000012073">
    <property type="component" value="Unassembled WGS sequence"/>
</dbReference>
<evidence type="ECO:0000259" key="1">
    <source>
        <dbReference type="PROSITE" id="PS50011"/>
    </source>
</evidence>
<dbReference type="PROSITE" id="PS50011">
    <property type="entry name" value="PROTEIN_KINASE_DOM"/>
    <property type="match status" value="1"/>
</dbReference>
<reference evidence="3" key="1">
    <citation type="journal article" date="2013" name="Proc. Natl. Acad. Sci. U.S.A.">
        <title>Genome structure and metabolic features in the red seaweed Chondrus crispus shed light on evolution of the Archaeplastida.</title>
        <authorList>
            <person name="Collen J."/>
            <person name="Porcel B."/>
            <person name="Carre W."/>
            <person name="Ball S.G."/>
            <person name="Chaparro C."/>
            <person name="Tonon T."/>
            <person name="Barbeyron T."/>
            <person name="Michel G."/>
            <person name="Noel B."/>
            <person name="Valentin K."/>
            <person name="Elias M."/>
            <person name="Artiguenave F."/>
            <person name="Arun A."/>
            <person name="Aury J.M."/>
            <person name="Barbosa-Neto J.F."/>
            <person name="Bothwell J.H."/>
            <person name="Bouget F.Y."/>
            <person name="Brillet L."/>
            <person name="Cabello-Hurtado F."/>
            <person name="Capella-Gutierrez S."/>
            <person name="Charrier B."/>
            <person name="Cladiere L."/>
            <person name="Cock J.M."/>
            <person name="Coelho S.M."/>
            <person name="Colleoni C."/>
            <person name="Czjzek M."/>
            <person name="Da Silva C."/>
            <person name="Delage L."/>
            <person name="Denoeud F."/>
            <person name="Deschamps P."/>
            <person name="Dittami S.M."/>
            <person name="Gabaldon T."/>
            <person name="Gachon C.M."/>
            <person name="Groisillier A."/>
            <person name="Herve C."/>
            <person name="Jabbari K."/>
            <person name="Katinka M."/>
            <person name="Kloareg B."/>
            <person name="Kowalczyk N."/>
            <person name="Labadie K."/>
            <person name="Leblanc C."/>
            <person name="Lopez P.J."/>
            <person name="McLachlan D.H."/>
            <person name="Meslet-Cladiere L."/>
            <person name="Moustafa A."/>
            <person name="Nehr Z."/>
            <person name="Nyvall Collen P."/>
            <person name="Panaud O."/>
            <person name="Partensky F."/>
            <person name="Poulain J."/>
            <person name="Rensing S.A."/>
            <person name="Rousvoal S."/>
            <person name="Samson G."/>
            <person name="Symeonidi A."/>
            <person name="Weissenbach J."/>
            <person name="Zambounis A."/>
            <person name="Wincker P."/>
            <person name="Boyen C."/>
        </authorList>
    </citation>
    <scope>NUCLEOTIDE SEQUENCE [LARGE SCALE GENOMIC DNA]</scope>
    <source>
        <strain evidence="3">cv. Stackhouse</strain>
    </source>
</reference>
<gene>
    <name evidence="2" type="ORF">CHC_T00001414001</name>
</gene>
<accession>R7Q4B4</accession>
<evidence type="ECO:0000313" key="2">
    <source>
        <dbReference type="EMBL" id="CDF32191.1"/>
    </source>
</evidence>
<evidence type="ECO:0000313" key="3">
    <source>
        <dbReference type="Proteomes" id="UP000012073"/>
    </source>
</evidence>
<dbReference type="Gramene" id="CDF32191">
    <property type="protein sequence ID" value="CDF32191"/>
    <property type="gene ID" value="CHC_T00001414001"/>
</dbReference>
<dbReference type="InterPro" id="IPR011009">
    <property type="entry name" value="Kinase-like_dom_sf"/>
</dbReference>
<dbReference type="GO" id="GO:0005524">
    <property type="term" value="F:ATP binding"/>
    <property type="evidence" value="ECO:0007669"/>
    <property type="project" value="InterPro"/>
</dbReference>
<dbReference type="PhylomeDB" id="R7Q4B4"/>
<dbReference type="OrthoDB" id="1171at2759"/>
<dbReference type="InterPro" id="IPR050235">
    <property type="entry name" value="CK1_Ser-Thr_kinase"/>
</dbReference>